<dbReference type="InterPro" id="IPR050063">
    <property type="entry name" value="Ribosomal_protein_uL29"/>
</dbReference>
<dbReference type="EMBL" id="NRRV01000061">
    <property type="protein sequence ID" value="MBK1632888.1"/>
    <property type="molecule type" value="Genomic_DNA"/>
</dbReference>
<sequence>MSKAAELRGQPRDELEKQLLELLKEQFNLRMQKGSGQLSRPSQFKAVRREIARVKTVLAEQAASQ</sequence>
<evidence type="ECO:0000256" key="1">
    <source>
        <dbReference type="ARBA" id="ARBA00009254"/>
    </source>
</evidence>
<protein>
    <recommendedName>
        <fullName evidence="4 5">Large ribosomal subunit protein uL29</fullName>
    </recommendedName>
</protein>
<evidence type="ECO:0000256" key="4">
    <source>
        <dbReference type="ARBA" id="ARBA00035204"/>
    </source>
</evidence>
<dbReference type="PANTHER" id="PTHR10916">
    <property type="entry name" value="60S RIBOSOMAL PROTEIN L35/50S RIBOSOMAL PROTEIN L29"/>
    <property type="match status" value="1"/>
</dbReference>
<evidence type="ECO:0000256" key="3">
    <source>
        <dbReference type="ARBA" id="ARBA00023274"/>
    </source>
</evidence>
<accession>A0ABS1CM00</accession>
<dbReference type="RefSeq" id="WP_200240743.1">
    <property type="nucleotide sequence ID" value="NZ_NRRV01000061.1"/>
</dbReference>
<dbReference type="InterPro" id="IPR001854">
    <property type="entry name" value="Ribosomal_uL29"/>
</dbReference>
<proteinExistence type="inferred from homology"/>
<dbReference type="PANTHER" id="PTHR10916:SF0">
    <property type="entry name" value="LARGE RIBOSOMAL SUBUNIT PROTEIN UL29C"/>
    <property type="match status" value="1"/>
</dbReference>
<organism evidence="6 7">
    <name type="scientific">Thiohalocapsa halophila</name>
    <dbReference type="NCBI Taxonomy" id="69359"/>
    <lineage>
        <taxon>Bacteria</taxon>
        <taxon>Pseudomonadati</taxon>
        <taxon>Pseudomonadota</taxon>
        <taxon>Gammaproteobacteria</taxon>
        <taxon>Chromatiales</taxon>
        <taxon>Chromatiaceae</taxon>
        <taxon>Thiohalocapsa</taxon>
    </lineage>
</organism>
<comment type="caution">
    <text evidence="6">The sequence shown here is derived from an EMBL/GenBank/DDBJ whole genome shotgun (WGS) entry which is preliminary data.</text>
</comment>
<reference evidence="6 7" key="1">
    <citation type="journal article" date="2020" name="Microorganisms">
        <title>Osmotic Adaptation and Compatible Solute Biosynthesis of Phototrophic Bacteria as Revealed from Genome Analyses.</title>
        <authorList>
            <person name="Imhoff J.F."/>
            <person name="Rahn T."/>
            <person name="Kunzel S."/>
            <person name="Keller A."/>
            <person name="Neulinger S.C."/>
        </authorList>
    </citation>
    <scope>NUCLEOTIDE SEQUENCE [LARGE SCALE GENOMIC DNA]</scope>
    <source>
        <strain evidence="6 7">DSM 6210</strain>
    </source>
</reference>
<dbReference type="Pfam" id="PF00831">
    <property type="entry name" value="Ribosomal_L29"/>
    <property type="match status" value="1"/>
</dbReference>
<dbReference type="GO" id="GO:0005840">
    <property type="term" value="C:ribosome"/>
    <property type="evidence" value="ECO:0007669"/>
    <property type="project" value="UniProtKB-KW"/>
</dbReference>
<dbReference type="HAMAP" id="MF_00374">
    <property type="entry name" value="Ribosomal_uL29"/>
    <property type="match status" value="1"/>
</dbReference>
<dbReference type="Proteomes" id="UP000748752">
    <property type="component" value="Unassembled WGS sequence"/>
</dbReference>
<comment type="similarity">
    <text evidence="1 5">Belongs to the universal ribosomal protein uL29 family.</text>
</comment>
<name>A0ABS1CM00_9GAMM</name>
<dbReference type="NCBIfam" id="TIGR00012">
    <property type="entry name" value="L29"/>
    <property type="match status" value="1"/>
</dbReference>
<evidence type="ECO:0000313" key="7">
    <source>
        <dbReference type="Proteomes" id="UP000748752"/>
    </source>
</evidence>
<evidence type="ECO:0000256" key="5">
    <source>
        <dbReference type="HAMAP-Rule" id="MF_00374"/>
    </source>
</evidence>
<evidence type="ECO:0000313" key="6">
    <source>
        <dbReference type="EMBL" id="MBK1632888.1"/>
    </source>
</evidence>
<keyword evidence="3 5" id="KW-0687">Ribonucleoprotein</keyword>
<dbReference type="Gene3D" id="6.10.140.1970">
    <property type="match status" value="1"/>
</dbReference>
<evidence type="ECO:0000256" key="2">
    <source>
        <dbReference type="ARBA" id="ARBA00022980"/>
    </source>
</evidence>
<keyword evidence="2 5" id="KW-0689">Ribosomal protein</keyword>
<dbReference type="CDD" id="cd00427">
    <property type="entry name" value="Ribosomal_L29_HIP"/>
    <property type="match status" value="1"/>
</dbReference>
<gene>
    <name evidence="5" type="primary">rpmC</name>
    <name evidence="6" type="ORF">CKO31_19475</name>
</gene>
<keyword evidence="7" id="KW-1185">Reference proteome</keyword>
<dbReference type="InterPro" id="IPR036049">
    <property type="entry name" value="Ribosomal_uL29_sf"/>
</dbReference>
<dbReference type="SUPFAM" id="SSF46561">
    <property type="entry name" value="Ribosomal protein L29 (L29p)"/>
    <property type="match status" value="1"/>
</dbReference>